<feature type="transmembrane region" description="Helical" evidence="5">
    <location>
        <begin position="111"/>
        <end position="135"/>
    </location>
</feature>
<feature type="region of interest" description="Disordered" evidence="4">
    <location>
        <begin position="211"/>
        <end position="258"/>
    </location>
</feature>
<feature type="compositionally biased region" description="Pro residues" evidence="4">
    <location>
        <begin position="219"/>
        <end position="231"/>
    </location>
</feature>
<proteinExistence type="predicted"/>
<feature type="transmembrane region" description="Helical" evidence="5">
    <location>
        <begin position="87"/>
        <end position="105"/>
    </location>
</feature>
<keyword evidence="2" id="KW-0862">Zinc</keyword>
<feature type="transmembrane region" description="Helical" evidence="5">
    <location>
        <begin position="48"/>
        <end position="66"/>
    </location>
</feature>
<feature type="region of interest" description="Disordered" evidence="4">
    <location>
        <begin position="563"/>
        <end position="582"/>
    </location>
</feature>
<dbReference type="EMBL" id="WUAV01000003">
    <property type="protein sequence ID" value="KAF1763072.1"/>
    <property type="molecule type" value="Genomic_DNA"/>
</dbReference>
<evidence type="ECO:0000313" key="7">
    <source>
        <dbReference type="EMBL" id="KAF1763072.1"/>
    </source>
</evidence>
<dbReference type="AlphaFoldDB" id="A0A6A5H9J0"/>
<reference evidence="7 8" key="1">
    <citation type="submission" date="2019-12" db="EMBL/GenBank/DDBJ databases">
        <title>Chromosome-level assembly of the Caenorhabditis remanei genome.</title>
        <authorList>
            <person name="Teterina A.A."/>
            <person name="Willis J.H."/>
            <person name="Phillips P.C."/>
        </authorList>
    </citation>
    <scope>NUCLEOTIDE SEQUENCE [LARGE SCALE GENOMIC DNA]</scope>
    <source>
        <strain evidence="7 8">PX506</strain>
        <tissue evidence="7">Whole organism</tissue>
    </source>
</reference>
<feature type="transmembrane region" description="Helical" evidence="5">
    <location>
        <begin position="21"/>
        <end position="42"/>
    </location>
</feature>
<feature type="transmembrane region" description="Helical" evidence="5">
    <location>
        <begin position="350"/>
        <end position="371"/>
    </location>
</feature>
<dbReference type="Proteomes" id="UP000483820">
    <property type="component" value="Chromosome III"/>
</dbReference>
<sequence>MPTNEPPKSSLEVIIKSTINLNIYGLFGECLVLMGFLSLLFIPITFSYWITIIVGAGVSALIDTPIKSFWVPSYPQEQKIRNYKIGYVVLAVVGLIPRVAVLYCGGVCPQILWYTLILSSFIIKQVFAYLIFPASLFYKPDLKESHILISISTIAHYILLILSIQYGMVNWSLYDMISNIIIQLFLAPVCWEAMTACILLMSGKIRTRTQTQKKATVPQAPPAPPIIPPTPRRSQRILSRQQVGTPAPPPPPPPPPTIPTATTMMLPNYISCFTTPLQLLNVIVTTVVSTILTVLLILNWYPEHTGIVSCSMGIYIGCTVLAGIGVRCVSWFLDWKFKESGELGKCRRSLMIWTGGVSLIGSGNLVVVYLMDMTFLRYLFIQFTTCFSSLILSLAIIHEVPAATIPAMDNSISLFLTFSLNATFLVLGFFLPSGFHPNNISFYHTLYHIYHFIFVTGSILDFSLVLQDEFRLGTNPVKVEQVEMKDVVEEEPISMREAMTVAVCKVCDTKLPNAKQICKIKRQCEHTVCVECSNKLDEKKSRAEWVCPYCKLISIVNGDNSRRKKDAARKKIREAKESAKKF</sequence>
<dbReference type="InterPro" id="IPR001841">
    <property type="entry name" value="Znf_RING"/>
</dbReference>
<feature type="transmembrane region" description="Helical" evidence="5">
    <location>
        <begin position="147"/>
        <end position="168"/>
    </location>
</feature>
<evidence type="ECO:0000313" key="8">
    <source>
        <dbReference type="Proteomes" id="UP000483820"/>
    </source>
</evidence>
<gene>
    <name evidence="7" type="ORF">GCK72_011337</name>
</gene>
<evidence type="ECO:0000256" key="4">
    <source>
        <dbReference type="SAM" id="MobiDB-lite"/>
    </source>
</evidence>
<keyword evidence="5" id="KW-0472">Membrane</keyword>
<organism evidence="7 8">
    <name type="scientific">Caenorhabditis remanei</name>
    <name type="common">Caenorhabditis vulgaris</name>
    <dbReference type="NCBI Taxonomy" id="31234"/>
    <lineage>
        <taxon>Eukaryota</taxon>
        <taxon>Metazoa</taxon>
        <taxon>Ecdysozoa</taxon>
        <taxon>Nematoda</taxon>
        <taxon>Chromadorea</taxon>
        <taxon>Rhabditida</taxon>
        <taxon>Rhabditina</taxon>
        <taxon>Rhabditomorpha</taxon>
        <taxon>Rhabditoidea</taxon>
        <taxon>Rhabditidae</taxon>
        <taxon>Peloderinae</taxon>
        <taxon>Caenorhabditis</taxon>
    </lineage>
</organism>
<feature type="compositionally biased region" description="Pro residues" evidence="4">
    <location>
        <begin position="246"/>
        <end position="258"/>
    </location>
</feature>
<dbReference type="RefSeq" id="XP_053587956.1">
    <property type="nucleotide sequence ID" value="XM_053728379.1"/>
</dbReference>
<feature type="compositionally biased region" description="Basic residues" evidence="4">
    <location>
        <begin position="563"/>
        <end position="573"/>
    </location>
</feature>
<name>A0A6A5H9J0_CAERE</name>
<accession>A0A6A5H9J0</accession>
<feature type="transmembrane region" description="Helical" evidence="5">
    <location>
        <begin position="279"/>
        <end position="300"/>
    </location>
</feature>
<feature type="domain" description="RING-type" evidence="6">
    <location>
        <begin position="504"/>
        <end position="551"/>
    </location>
</feature>
<evidence type="ECO:0000256" key="5">
    <source>
        <dbReference type="SAM" id="Phobius"/>
    </source>
</evidence>
<dbReference type="GeneID" id="9812477"/>
<evidence type="ECO:0000259" key="6">
    <source>
        <dbReference type="PROSITE" id="PS50089"/>
    </source>
</evidence>
<feature type="transmembrane region" description="Helical" evidence="5">
    <location>
        <begin position="412"/>
        <end position="435"/>
    </location>
</feature>
<keyword evidence="5" id="KW-0812">Transmembrane</keyword>
<dbReference type="PROSITE" id="PS50089">
    <property type="entry name" value="ZF_RING_2"/>
    <property type="match status" value="1"/>
</dbReference>
<keyword evidence="5" id="KW-1133">Transmembrane helix</keyword>
<feature type="transmembrane region" description="Helical" evidence="5">
    <location>
        <begin position="180"/>
        <end position="201"/>
    </location>
</feature>
<keyword evidence="1 3" id="KW-0863">Zinc-finger</keyword>
<feature type="transmembrane region" description="Helical" evidence="5">
    <location>
        <begin position="377"/>
        <end position="400"/>
    </location>
</feature>
<evidence type="ECO:0000256" key="3">
    <source>
        <dbReference type="PROSITE-ProRule" id="PRU00175"/>
    </source>
</evidence>
<feature type="transmembrane region" description="Helical" evidence="5">
    <location>
        <begin position="306"/>
        <end position="329"/>
    </location>
</feature>
<dbReference type="CTD" id="9812477"/>
<dbReference type="KEGG" id="crq:GCK72_011337"/>
<evidence type="ECO:0000256" key="1">
    <source>
        <dbReference type="ARBA" id="ARBA00022771"/>
    </source>
</evidence>
<evidence type="ECO:0000256" key="2">
    <source>
        <dbReference type="ARBA" id="ARBA00022833"/>
    </source>
</evidence>
<feature type="transmembrane region" description="Helical" evidence="5">
    <location>
        <begin position="447"/>
        <end position="466"/>
    </location>
</feature>
<dbReference type="GO" id="GO:0008270">
    <property type="term" value="F:zinc ion binding"/>
    <property type="evidence" value="ECO:0007669"/>
    <property type="project" value="UniProtKB-KW"/>
</dbReference>
<protein>
    <recommendedName>
        <fullName evidence="6">RING-type domain-containing protein</fullName>
    </recommendedName>
</protein>
<keyword evidence="1 3" id="KW-0479">Metal-binding</keyword>
<comment type="caution">
    <text evidence="7">The sequence shown here is derived from an EMBL/GenBank/DDBJ whole genome shotgun (WGS) entry which is preliminary data.</text>
</comment>